<dbReference type="PRINTS" id="PR00959">
    <property type="entry name" value="MEVGALKINASE"/>
</dbReference>
<dbReference type="InterPro" id="IPR013750">
    <property type="entry name" value="GHMP_kinase_C_dom"/>
</dbReference>
<keyword evidence="6" id="KW-0067">ATP-binding</keyword>
<evidence type="ECO:0000313" key="9">
    <source>
        <dbReference type="EMBL" id="RDI58930.1"/>
    </source>
</evidence>
<keyword evidence="3" id="KW-0808">Transferase</keyword>
<name>A0A370HKQ6_9NOCA</name>
<dbReference type="EMBL" id="QQBC01000029">
    <property type="protein sequence ID" value="RDI58930.1"/>
    <property type="molecule type" value="Genomic_DNA"/>
</dbReference>
<dbReference type="Pfam" id="PF08544">
    <property type="entry name" value="GHMP_kinases_C"/>
    <property type="match status" value="1"/>
</dbReference>
<dbReference type="InterPro" id="IPR035102">
    <property type="entry name" value="Phosphomevalonate_kinase"/>
</dbReference>
<dbReference type="RefSeq" id="WP_068009977.1">
    <property type="nucleotide sequence ID" value="NZ_QQBC01000029.1"/>
</dbReference>
<evidence type="ECO:0000256" key="5">
    <source>
        <dbReference type="ARBA" id="ARBA00022777"/>
    </source>
</evidence>
<evidence type="ECO:0000259" key="8">
    <source>
        <dbReference type="Pfam" id="PF08544"/>
    </source>
</evidence>
<reference evidence="9 10" key="1">
    <citation type="submission" date="2018-07" db="EMBL/GenBank/DDBJ databases">
        <title>Genomic Encyclopedia of Type Strains, Phase IV (KMG-IV): sequencing the most valuable type-strain genomes for metagenomic binning, comparative biology and taxonomic classification.</title>
        <authorList>
            <person name="Goeker M."/>
        </authorList>
    </citation>
    <scope>NUCLEOTIDE SEQUENCE [LARGE SCALE GENOMIC DNA]</scope>
    <source>
        <strain evidence="9 10">DSM 44290</strain>
    </source>
</reference>
<keyword evidence="4" id="KW-0547">Nucleotide-binding</keyword>
<dbReference type="Pfam" id="PF00288">
    <property type="entry name" value="GHMP_kinases_N"/>
    <property type="match status" value="1"/>
</dbReference>
<gene>
    <name evidence="9" type="ORF">DFR76_1293</name>
</gene>
<feature type="domain" description="GHMP kinase N-terminal" evidence="7">
    <location>
        <begin position="115"/>
        <end position="173"/>
    </location>
</feature>
<evidence type="ECO:0000256" key="4">
    <source>
        <dbReference type="ARBA" id="ARBA00022741"/>
    </source>
</evidence>
<dbReference type="EC" id="2.7.4.2" evidence="2"/>
<keyword evidence="5 9" id="KW-0418">Kinase</keyword>
<protein>
    <recommendedName>
        <fullName evidence="2">phosphomevalonate kinase</fullName>
        <ecNumber evidence="2">2.7.4.2</ecNumber>
    </recommendedName>
</protein>
<evidence type="ECO:0000256" key="6">
    <source>
        <dbReference type="ARBA" id="ARBA00022840"/>
    </source>
</evidence>
<dbReference type="GO" id="GO:0019287">
    <property type="term" value="P:isopentenyl diphosphate biosynthetic process, mevalonate pathway"/>
    <property type="evidence" value="ECO:0007669"/>
    <property type="project" value="UniProtKB-UniPathway"/>
</dbReference>
<dbReference type="InterPro" id="IPR020568">
    <property type="entry name" value="Ribosomal_Su5_D2-typ_SF"/>
</dbReference>
<dbReference type="Gene3D" id="3.30.230.10">
    <property type="match status" value="1"/>
</dbReference>
<dbReference type="PANTHER" id="PTHR31814:SF2">
    <property type="entry name" value="PHOSPHOMEVALONATE KINASE"/>
    <property type="match status" value="1"/>
</dbReference>
<dbReference type="InterPro" id="IPR006204">
    <property type="entry name" value="GHMP_kinase_N_dom"/>
</dbReference>
<evidence type="ECO:0000256" key="3">
    <source>
        <dbReference type="ARBA" id="ARBA00022679"/>
    </source>
</evidence>
<comment type="pathway">
    <text evidence="1">Isoprenoid biosynthesis; isopentenyl diphosphate biosynthesis via mevalonate pathway; isopentenyl diphosphate from (R)-mevalonate: step 2/3.</text>
</comment>
<keyword evidence="10" id="KW-1185">Reference proteome</keyword>
<evidence type="ECO:0000259" key="7">
    <source>
        <dbReference type="Pfam" id="PF00288"/>
    </source>
</evidence>
<feature type="domain" description="GHMP kinase C-terminal" evidence="8">
    <location>
        <begin position="259"/>
        <end position="345"/>
    </location>
</feature>
<dbReference type="SUPFAM" id="SSF55060">
    <property type="entry name" value="GHMP Kinase, C-terminal domain"/>
    <property type="match status" value="1"/>
</dbReference>
<evidence type="ECO:0000256" key="2">
    <source>
        <dbReference type="ARBA" id="ARBA00012958"/>
    </source>
</evidence>
<dbReference type="Gene3D" id="3.30.70.890">
    <property type="entry name" value="GHMP kinase, C-terminal domain"/>
    <property type="match status" value="1"/>
</dbReference>
<proteinExistence type="predicted"/>
<evidence type="ECO:0000256" key="1">
    <source>
        <dbReference type="ARBA" id="ARBA00005017"/>
    </source>
</evidence>
<dbReference type="GO" id="GO:0005524">
    <property type="term" value="F:ATP binding"/>
    <property type="evidence" value="ECO:0007669"/>
    <property type="project" value="UniProtKB-KW"/>
</dbReference>
<dbReference type="InterPro" id="IPR014721">
    <property type="entry name" value="Ribsml_uS5_D2-typ_fold_subgr"/>
</dbReference>
<dbReference type="PANTHER" id="PTHR31814">
    <property type="match status" value="1"/>
</dbReference>
<dbReference type="InterPro" id="IPR036554">
    <property type="entry name" value="GHMP_kinase_C_sf"/>
</dbReference>
<sequence length="361" mass="37962">MITRRAPGKLFLAGEYAVLQPGQPAVLVAVDRYLSATVTETSSPTVVFTSSESGDRLHCDRRNGRLLPITQAGPRFDYVLAAARVVERLVVERKIPTRSFEMHTAADDFVAASGTKLGLGSSAAVTVAVIEALTAFYGLQPTRTERYRLAVLATVAVNPAGSCGDVAAATWGGWIAYRSPDRAWVRDLAAERGIEAALRVPWPGASVRVLPPPRRVRLLTGWTGQPASTAAMSGRIRHRLARLPATFHTDSAACVGGLAAALADNDVTAVQHQIRRAAAVLDALDAAAELGIRTPRLDTLCTEAARAGAAAKPSGAGGGDCGIAVVDQKRPDQAADVIRRWNAAGIQPLSLHPLPNPGDAP</sequence>
<dbReference type="NCBIfam" id="TIGR01220">
    <property type="entry name" value="Pmev_kin_Gr_pos"/>
    <property type="match status" value="1"/>
</dbReference>
<accession>A0A370HKQ6</accession>
<dbReference type="UniPathway" id="UPA00057">
    <property type="reaction ID" value="UER00099"/>
</dbReference>
<dbReference type="Proteomes" id="UP000254869">
    <property type="component" value="Unassembled WGS sequence"/>
</dbReference>
<organism evidence="9 10">
    <name type="scientific">Nocardia pseudobrasiliensis</name>
    <dbReference type="NCBI Taxonomy" id="45979"/>
    <lineage>
        <taxon>Bacteria</taxon>
        <taxon>Bacillati</taxon>
        <taxon>Actinomycetota</taxon>
        <taxon>Actinomycetes</taxon>
        <taxon>Mycobacteriales</taxon>
        <taxon>Nocardiaceae</taxon>
        <taxon>Nocardia</taxon>
    </lineage>
</organism>
<dbReference type="SUPFAM" id="SSF54211">
    <property type="entry name" value="Ribosomal protein S5 domain 2-like"/>
    <property type="match status" value="1"/>
</dbReference>
<evidence type="ECO:0000313" key="10">
    <source>
        <dbReference type="Proteomes" id="UP000254869"/>
    </source>
</evidence>
<comment type="caution">
    <text evidence="9">The sequence shown here is derived from an EMBL/GenBank/DDBJ whole genome shotgun (WGS) entry which is preliminary data.</text>
</comment>
<dbReference type="GO" id="GO:0004631">
    <property type="term" value="F:phosphomevalonate kinase activity"/>
    <property type="evidence" value="ECO:0007669"/>
    <property type="project" value="UniProtKB-EC"/>
</dbReference>
<dbReference type="InterPro" id="IPR005917">
    <property type="entry name" value="Pmev_kinase_bact"/>
</dbReference>
<dbReference type="STRING" id="1210086.GCA_001613105_08017"/>
<dbReference type="AlphaFoldDB" id="A0A370HKQ6"/>